<evidence type="ECO:0000313" key="2">
    <source>
        <dbReference type="EMBL" id="ADJ27895.1"/>
    </source>
</evidence>
<keyword evidence="3" id="KW-1185">Reference proteome</keyword>
<evidence type="ECO:0000256" key="1">
    <source>
        <dbReference type="SAM" id="Phobius"/>
    </source>
</evidence>
<keyword evidence="1" id="KW-0472">Membrane</keyword>
<dbReference type="Proteomes" id="UP000000393">
    <property type="component" value="Chromosome"/>
</dbReference>
<proteinExistence type="predicted"/>
<dbReference type="AlphaFoldDB" id="D8K4R8"/>
<name>D8K4R8_NITWC</name>
<organism evidence="2 3">
    <name type="scientific">Nitrosococcus watsoni (strain C-113)</name>
    <dbReference type="NCBI Taxonomy" id="105559"/>
    <lineage>
        <taxon>Bacteria</taxon>
        <taxon>Pseudomonadati</taxon>
        <taxon>Pseudomonadota</taxon>
        <taxon>Gammaproteobacteria</taxon>
        <taxon>Chromatiales</taxon>
        <taxon>Chromatiaceae</taxon>
        <taxon>Nitrosococcus</taxon>
    </lineage>
</organism>
<dbReference type="KEGG" id="nwa:Nwat_0951"/>
<reference evidence="2 3" key="1">
    <citation type="submission" date="2010-06" db="EMBL/GenBank/DDBJ databases">
        <title>Complete sequence of chromosome of Nitrosococcus watsoni C-113.</title>
        <authorList>
            <consortium name="US DOE Joint Genome Institute"/>
            <person name="Lucas S."/>
            <person name="Copeland A."/>
            <person name="Lapidus A."/>
            <person name="Cheng J.-F."/>
            <person name="Bruce D."/>
            <person name="Goodwin L."/>
            <person name="Pitluck S."/>
            <person name="Malfatti S.A."/>
            <person name="Chain P.S.G."/>
            <person name="Land M."/>
            <person name="Hauser L."/>
            <person name="Kyrpides N."/>
            <person name="Ivanova N."/>
            <person name="Cambell M.A."/>
            <person name="Heidelberg J.F."/>
            <person name="Klotz M.G."/>
            <person name="Woyke T."/>
        </authorList>
    </citation>
    <scope>NUCLEOTIDE SEQUENCE [LARGE SCALE GENOMIC DNA]</scope>
    <source>
        <strain evidence="2 3">C-113</strain>
    </source>
</reference>
<evidence type="ECO:0000313" key="3">
    <source>
        <dbReference type="Proteomes" id="UP000000393"/>
    </source>
</evidence>
<gene>
    <name evidence="2" type="ordered locus">Nwat_0951</name>
</gene>
<accession>D8K4R8</accession>
<sequence>MYIGMYGARFSRDGRQGDQKTFISFGIGFIQVLFFLKENLTLFCR</sequence>
<keyword evidence="1" id="KW-1133">Transmembrane helix</keyword>
<feature type="transmembrane region" description="Helical" evidence="1">
    <location>
        <begin position="21"/>
        <end position="37"/>
    </location>
</feature>
<dbReference type="HOGENOM" id="CLU_3202602_0_0_6"/>
<keyword evidence="1" id="KW-0812">Transmembrane</keyword>
<dbReference type="EMBL" id="CP002086">
    <property type="protein sequence ID" value="ADJ27895.1"/>
    <property type="molecule type" value="Genomic_DNA"/>
</dbReference>
<dbReference type="STRING" id="105559.Nwat_0951"/>
<protein>
    <submittedName>
        <fullName evidence="2">Uncharacterized protein</fullName>
    </submittedName>
</protein>